<evidence type="ECO:0000313" key="2">
    <source>
        <dbReference type="Proteomes" id="UP000316292"/>
    </source>
</evidence>
<name>A0A538S9F1_UNCEI</name>
<accession>A0A538S9F1</accession>
<dbReference type="EMBL" id="VBOR01000090">
    <property type="protein sequence ID" value="TMQ48002.1"/>
    <property type="molecule type" value="Genomic_DNA"/>
</dbReference>
<evidence type="ECO:0000313" key="1">
    <source>
        <dbReference type="EMBL" id="TMQ48002.1"/>
    </source>
</evidence>
<organism evidence="1 2">
    <name type="scientific">Eiseniibacteriota bacterium</name>
    <dbReference type="NCBI Taxonomy" id="2212470"/>
    <lineage>
        <taxon>Bacteria</taxon>
        <taxon>Candidatus Eiseniibacteriota</taxon>
    </lineage>
</organism>
<reference evidence="1 2" key="1">
    <citation type="journal article" date="2019" name="Nat. Microbiol.">
        <title>Mediterranean grassland soil C-N compound turnover is dependent on rainfall and depth, and is mediated by genomically divergent microorganisms.</title>
        <authorList>
            <person name="Diamond S."/>
            <person name="Andeer P.F."/>
            <person name="Li Z."/>
            <person name="Crits-Christoph A."/>
            <person name="Burstein D."/>
            <person name="Anantharaman K."/>
            <person name="Lane K.R."/>
            <person name="Thomas B.C."/>
            <person name="Pan C."/>
            <person name="Northen T.R."/>
            <person name="Banfield J.F."/>
        </authorList>
    </citation>
    <scope>NUCLEOTIDE SEQUENCE [LARGE SCALE GENOMIC DNA]</scope>
    <source>
        <strain evidence="1">WS_1</strain>
    </source>
</reference>
<dbReference type="InterPro" id="IPR011990">
    <property type="entry name" value="TPR-like_helical_dom_sf"/>
</dbReference>
<dbReference type="PANTHER" id="PTHR39328">
    <property type="entry name" value="BLL2871 PROTEIN"/>
    <property type="match status" value="1"/>
</dbReference>
<dbReference type="Pfam" id="PF06267">
    <property type="entry name" value="DUF1028"/>
    <property type="match status" value="1"/>
</dbReference>
<dbReference type="InterPro" id="IPR010430">
    <property type="entry name" value="DUF1028"/>
</dbReference>
<gene>
    <name evidence="1" type="ORF">E6K71_08375</name>
</gene>
<sequence length="404" mass="42731">MPGLRARRPPPRLRRTPRLGFLPAHSVLFALLGLALLPSRPVTGAPSGPEASTSSAPAAFGIVAVDSVRKEWGVATVSRWMAVGARSIGARAGAGVWLALELPDPRTGAAALAQSAEGQPARMVLDTLLAADARRGERQIAMVDRGGSVAGYPGDRCPPWSGERFGKGYVCQGVALRGGEALTAMARAFELTTGTLAERLLAAVEAAEAIAPLREEVESSALLVVREGGGLSGWSDRLIDLRVDQAPDAVQGLKALYAAHAATFLPAAYARFGDDAKRRGDTISSDREYSSADAGFRAAVARKPSDADALNELAWFLATHDRSLEEAVRLAKTAASLRPRDPILYDTLAEAEYRSGSLTRAIAAMERAVKYSGGAARYTERLGRWTRERAALEGKPEGKPPSSP</sequence>
<dbReference type="InterPro" id="IPR029055">
    <property type="entry name" value="Ntn_hydrolases_N"/>
</dbReference>
<dbReference type="Gene3D" id="3.60.20.10">
    <property type="entry name" value="Glutamine Phosphoribosylpyrophosphate, subunit 1, domain 1"/>
    <property type="match status" value="1"/>
</dbReference>
<dbReference type="SUPFAM" id="SSF56235">
    <property type="entry name" value="N-terminal nucleophile aminohydrolases (Ntn hydrolases)"/>
    <property type="match status" value="1"/>
</dbReference>
<dbReference type="Proteomes" id="UP000316292">
    <property type="component" value="Unassembled WGS sequence"/>
</dbReference>
<protein>
    <submittedName>
        <fullName evidence="1">DUF1028 domain-containing protein</fullName>
    </submittedName>
</protein>
<proteinExistence type="predicted"/>
<dbReference type="SUPFAM" id="SSF48452">
    <property type="entry name" value="TPR-like"/>
    <property type="match status" value="1"/>
</dbReference>
<comment type="caution">
    <text evidence="1">The sequence shown here is derived from an EMBL/GenBank/DDBJ whole genome shotgun (WGS) entry which is preliminary data.</text>
</comment>
<dbReference type="AlphaFoldDB" id="A0A538S9F1"/>
<dbReference type="Gene3D" id="1.25.40.10">
    <property type="entry name" value="Tetratricopeptide repeat domain"/>
    <property type="match status" value="1"/>
</dbReference>
<dbReference type="PANTHER" id="PTHR39328:SF1">
    <property type="entry name" value="BLL2871 PROTEIN"/>
    <property type="match status" value="1"/>
</dbReference>